<name>A0AAD9YKB5_COLKA</name>
<dbReference type="AlphaFoldDB" id="A0AAD9YKB5"/>
<evidence type="ECO:0000313" key="1">
    <source>
        <dbReference type="EMBL" id="KAK2769715.1"/>
    </source>
</evidence>
<sequence>MVQEHTPPRHRTETSVHHPAPFSLLLPLLKMSFAHESMVASVFVRPAVMPTHWSFCRLLRSLWVFPACCSWSTRSCRLLVKVLLSSVSILRHRVRSYLHGPISLCVRYLNVRNGAIFGLIID</sequence>
<reference evidence="1" key="1">
    <citation type="submission" date="2023-02" db="EMBL/GenBank/DDBJ databases">
        <title>Colletotrichum kahawae CIFC_Que2 genome sequencing and assembly.</title>
        <authorList>
            <person name="Baroncelli R."/>
        </authorList>
    </citation>
    <scope>NUCLEOTIDE SEQUENCE</scope>
    <source>
        <strain evidence="1">CIFC_Que2</strain>
    </source>
</reference>
<gene>
    <name evidence="1" type="ORF">CKAH01_15082</name>
</gene>
<dbReference type="EMBL" id="VYYT01000107">
    <property type="protein sequence ID" value="KAK2769715.1"/>
    <property type="molecule type" value="Genomic_DNA"/>
</dbReference>
<proteinExistence type="predicted"/>
<evidence type="ECO:0000313" key="2">
    <source>
        <dbReference type="Proteomes" id="UP001281614"/>
    </source>
</evidence>
<accession>A0AAD9YKB5</accession>
<protein>
    <submittedName>
        <fullName evidence="1">Uncharacterized protein</fullName>
    </submittedName>
</protein>
<organism evidence="1 2">
    <name type="scientific">Colletotrichum kahawae</name>
    <name type="common">Coffee berry disease fungus</name>
    <dbReference type="NCBI Taxonomy" id="34407"/>
    <lineage>
        <taxon>Eukaryota</taxon>
        <taxon>Fungi</taxon>
        <taxon>Dikarya</taxon>
        <taxon>Ascomycota</taxon>
        <taxon>Pezizomycotina</taxon>
        <taxon>Sordariomycetes</taxon>
        <taxon>Hypocreomycetidae</taxon>
        <taxon>Glomerellales</taxon>
        <taxon>Glomerellaceae</taxon>
        <taxon>Colletotrichum</taxon>
        <taxon>Colletotrichum gloeosporioides species complex</taxon>
    </lineage>
</organism>
<keyword evidence="2" id="KW-1185">Reference proteome</keyword>
<comment type="caution">
    <text evidence="1">The sequence shown here is derived from an EMBL/GenBank/DDBJ whole genome shotgun (WGS) entry which is preliminary data.</text>
</comment>
<dbReference type="Proteomes" id="UP001281614">
    <property type="component" value="Unassembled WGS sequence"/>
</dbReference>